<dbReference type="PROSITE" id="PS50245">
    <property type="entry name" value="CAP_GLY_2"/>
    <property type="match status" value="1"/>
</dbReference>
<feature type="region of interest" description="Disordered" evidence="1">
    <location>
        <begin position="1370"/>
        <end position="1412"/>
    </location>
</feature>
<protein>
    <submittedName>
        <fullName evidence="3">Centrosome-associated protein</fullName>
    </submittedName>
</protein>
<sequence>MTDSSLSITSHSTCSDFHVLTEVDPNVKYGRTKLTEDSIAKLRNKIEVQKRKVSDSLSSSFISSQDDELNVPSTRKVAKFQHPVYPVSVTTTDNSARVEVPSRKIALNDPTLSEEIRPKRIIGKADPTLPVSNLKTKTAVWRPPVHEKPKQKCAKPACKDIKSSFITPFSWRRGQTIASQLLRTKSRSEGSLSNSTSVSEDIPVADVLDSNEYMLRDDIFKTLSRDNGLFSMENDSLNIESRSNININPEQYTLHVSTHTPSPDHTISSLSQSAPNLEEQGKPGIVNMKYKRRVPPVTAPPEEPIPKVRHYERKSIQEYIRKQKEERKHRIMLANKEKMRAKEVKKQKLQDLYSKQKCKLQSNLLQSKAKQLTVPASYFSDTQVHNTTMDITDEDRQGFSEDSLSGLSLSPQAPKWIDEKSHQAISPPSFHLQEPIKSAPQTNVTQQVRRSRADMSLSFEAEDSLDLSPPIPPSRSTRVENIRIAALSLREKLAEGYHRAERELANLPGTPSCDDVIDRPSIHMSHVSKEDSLLSGGILSLEASNETHNRRKYTEELQILPDSLAPVFLVNKPREEESVSRESSFRGREVLSLSQTDWKQRADGDPMSTINIYARRHQHPPVIEPRIIDTDPKAVGVQTYSPEQEHRAVDTMSLNTKSIQSRSIGTSSRQPYMKNKPRYKPKRKQQREYIPVEESRKDEDLLVEQMKQQLERQTLVEADKLVKVEKLASKLPSSELLSEHQVKIARQRSFLEQQIKVLVNRIELETNNPREFRQLSPLTETTEPEFGERADVDDELAAQLSHSPVDILGANARQIEEAREKNRTTAGHLALEINRAREKATRAVIEKAKHQIESDQKIITSTPSVESLTHPSHPLPLLPLSPSHLEIAPNSSALIIYPEDFNSESILSVQDNSESVTHISQSKQDIDEEIQLEPNTDKLDQVLPAVHAITEDSMISISDMSMAYTSEAEQLQYEDKIFQMLLPSKSHRLHSNRSSPSKHTRHDTSTDSESFVVSPTLLHKRSKEEDSFQTFLNQMATFFIKEDQVRAKHQSMLLQLRESCIEERTQAHLKWLQIVSSKSQHKDKGTDLKRPTLQELEEKILTRHERDYEEVKKLKETISSNRETAFIKKQHRSIKKLRQSTQHVKNKMSKMLSRQSLMKEDLLSPNYSSIDMTSSIQEQLSVANDLQYQSRLSSLSQLQTSRSLVDTTSDYNLDRAHVKSPPVVKSLSLQSSLSVPECVFLKPYSSNIKKSFSSESSDANTLKDTESIFTDIGDSPSKSSPYSRTDSNDPSLPCSPKQVSFTETLSDHTDVEQRVASLKRELSQRKQTARQLDIELKRKQRARELTLKQQVQKVDKKILETQHKLEHSFSQDSISVPVSNNNDSIQSPTDVEGPDTDGYIVPPSRSVSHIPSQLSAEQSILVTADPHTESISEQLISPSPSDESSTSASTETGEICHTKTPSPERDIQLSSPPVEISLTSSTEISRVSKSPNLSRDPPHYSDTFLTSLDEVISPSEGVHEKLSEDQSLEILKQERDKISESLSVVMSSQVLSERVISELEENKFEIGDEVIIRDGLHGIVRFNGATSFAPGIWIGVELRESVGTSDGTVDDISYFSCPPNHGVFNKPKNLRKLTDSTEHDIDMSPADSDLESIPEEARTHLSIEPLVSVISETGPDRSITVFSETESAGTAPEDQTLRLSVESADLNTSLVYSQYDEVMDQLIDILLEDTLDNCITTNVKTQDDLVTSLTKSLIMKWANKSVDIFLAVNTNRAPLLLHNVRPVLLKLPEEEMTTPELSPVRSPASPQQPPAVSLELQYQSLLKIADSALIFYKDRLIKQRPLDIGQLQFSRRSDTILPLAYNVANSPTRQAHHQIFRHFLFDISYQVISDLKREITPPHLTLQPPKKLYRSFQPKKLAYKNPAPGEEVPFVANRVSEMINFPKKQNSYQGNKDDQVESLLLREMREEEPEWIDYSEHEYFVKLEASLSIFQAIKEEALDIAILVREKRKLLS</sequence>
<dbReference type="SMART" id="SM01052">
    <property type="entry name" value="CAP_GLY"/>
    <property type="match status" value="1"/>
</dbReference>
<feature type="compositionally biased region" description="Basic residues" evidence="1">
    <location>
        <begin position="675"/>
        <end position="685"/>
    </location>
</feature>
<dbReference type="InterPro" id="IPR036859">
    <property type="entry name" value="CAP-Gly_dom_sf"/>
</dbReference>
<accession>A0AAV7K082</accession>
<feature type="compositionally biased region" description="Polar residues" evidence="1">
    <location>
        <begin position="1370"/>
        <end position="1389"/>
    </location>
</feature>
<feature type="compositionally biased region" description="Polar residues" evidence="1">
    <location>
        <begin position="1276"/>
        <end position="1290"/>
    </location>
</feature>
<evidence type="ECO:0000313" key="3">
    <source>
        <dbReference type="EMBL" id="KAI6654618.1"/>
    </source>
</evidence>
<feature type="region of interest" description="Disordered" evidence="1">
    <location>
        <begin position="987"/>
        <end position="1009"/>
    </location>
</feature>
<proteinExistence type="predicted"/>
<feature type="compositionally biased region" description="Basic residues" evidence="1">
    <location>
        <begin position="987"/>
        <end position="1001"/>
    </location>
</feature>
<dbReference type="Gene3D" id="2.30.30.190">
    <property type="entry name" value="CAP Gly-rich-like domain"/>
    <property type="match status" value="1"/>
</dbReference>
<feature type="region of interest" description="Disordered" evidence="1">
    <location>
        <begin position="1426"/>
        <end position="1498"/>
    </location>
</feature>
<feature type="compositionally biased region" description="Basic and acidic residues" evidence="1">
    <location>
        <begin position="1454"/>
        <end position="1467"/>
    </location>
</feature>
<gene>
    <name evidence="3" type="ORF">LOD99_1014</name>
</gene>
<comment type="caution">
    <text evidence="3">The sequence shown here is derived from an EMBL/GenBank/DDBJ whole genome shotgun (WGS) entry which is preliminary data.</text>
</comment>
<feature type="domain" description="CAP-Gly" evidence="2">
    <location>
        <begin position="1584"/>
        <end position="1626"/>
    </location>
</feature>
<dbReference type="Pfam" id="PF01302">
    <property type="entry name" value="CAP_GLY"/>
    <property type="match status" value="1"/>
</dbReference>
<dbReference type="GO" id="GO:0008017">
    <property type="term" value="F:microtubule binding"/>
    <property type="evidence" value="ECO:0007669"/>
    <property type="project" value="InterPro"/>
</dbReference>
<dbReference type="InterPro" id="IPR000938">
    <property type="entry name" value="CAP-Gly_domain"/>
</dbReference>
<dbReference type="InterPro" id="IPR028750">
    <property type="entry name" value="CEP350/CC187"/>
</dbReference>
<evidence type="ECO:0000313" key="4">
    <source>
        <dbReference type="Proteomes" id="UP001165289"/>
    </source>
</evidence>
<dbReference type="GO" id="GO:0005813">
    <property type="term" value="C:centrosome"/>
    <property type="evidence" value="ECO:0007669"/>
    <property type="project" value="InterPro"/>
</dbReference>
<feature type="compositionally biased region" description="Polar residues" evidence="1">
    <location>
        <begin position="258"/>
        <end position="275"/>
    </location>
</feature>
<dbReference type="PANTHER" id="PTHR13958:SF3">
    <property type="entry name" value="CAP-GLY DOMAIN-CONTAINING PROTEIN-RELATED"/>
    <property type="match status" value="1"/>
</dbReference>
<feature type="compositionally biased region" description="Polar residues" evidence="1">
    <location>
        <begin position="1477"/>
        <end position="1493"/>
    </location>
</feature>
<feature type="compositionally biased region" description="Low complexity" evidence="1">
    <location>
        <begin position="1437"/>
        <end position="1452"/>
    </location>
</feature>
<dbReference type="GO" id="GO:0034453">
    <property type="term" value="P:microtubule anchoring"/>
    <property type="evidence" value="ECO:0007669"/>
    <property type="project" value="InterPro"/>
</dbReference>
<feature type="region of interest" description="Disordered" evidence="1">
    <location>
        <begin position="258"/>
        <end position="282"/>
    </location>
</feature>
<reference evidence="3 4" key="1">
    <citation type="journal article" date="2023" name="BMC Biol.">
        <title>The compact genome of the sponge Oopsacas minuta (Hexactinellida) is lacking key metazoan core genes.</title>
        <authorList>
            <person name="Santini S."/>
            <person name="Schenkelaars Q."/>
            <person name="Jourda C."/>
            <person name="Duchesne M."/>
            <person name="Belahbib H."/>
            <person name="Rocher C."/>
            <person name="Selva M."/>
            <person name="Riesgo A."/>
            <person name="Vervoort M."/>
            <person name="Leys S.P."/>
            <person name="Kodjabachian L."/>
            <person name="Le Bivic A."/>
            <person name="Borchiellini C."/>
            <person name="Claverie J.M."/>
            <person name="Renard E."/>
        </authorList>
    </citation>
    <scope>NUCLEOTIDE SEQUENCE [LARGE SCALE GENOMIC DNA]</scope>
    <source>
        <strain evidence="3">SPO-2</strain>
    </source>
</reference>
<feature type="region of interest" description="Disordered" evidence="1">
    <location>
        <begin position="1267"/>
        <end position="1308"/>
    </location>
</feature>
<feature type="region of interest" description="Disordered" evidence="1">
    <location>
        <begin position="653"/>
        <end position="690"/>
    </location>
</feature>
<keyword evidence="4" id="KW-1185">Reference proteome</keyword>
<name>A0AAV7K082_9METZ</name>
<evidence type="ECO:0000256" key="1">
    <source>
        <dbReference type="SAM" id="MobiDB-lite"/>
    </source>
</evidence>
<evidence type="ECO:0000259" key="2">
    <source>
        <dbReference type="PROSITE" id="PS50245"/>
    </source>
</evidence>
<feature type="compositionally biased region" description="Polar residues" evidence="1">
    <location>
        <begin position="653"/>
        <end position="670"/>
    </location>
</feature>
<dbReference type="PANTHER" id="PTHR13958">
    <property type="entry name" value="CENTROSOME-ASSOCIATED PROTEIN 350"/>
    <property type="match status" value="1"/>
</dbReference>
<organism evidence="3 4">
    <name type="scientific">Oopsacas minuta</name>
    <dbReference type="NCBI Taxonomy" id="111878"/>
    <lineage>
        <taxon>Eukaryota</taxon>
        <taxon>Metazoa</taxon>
        <taxon>Porifera</taxon>
        <taxon>Hexactinellida</taxon>
        <taxon>Hexasterophora</taxon>
        <taxon>Lyssacinosida</taxon>
        <taxon>Leucopsacidae</taxon>
        <taxon>Oopsacas</taxon>
    </lineage>
</organism>
<dbReference type="EMBL" id="JAKMXF010000222">
    <property type="protein sequence ID" value="KAI6654618.1"/>
    <property type="molecule type" value="Genomic_DNA"/>
</dbReference>
<dbReference type="SUPFAM" id="SSF74924">
    <property type="entry name" value="Cap-Gly domain"/>
    <property type="match status" value="1"/>
</dbReference>
<dbReference type="Proteomes" id="UP001165289">
    <property type="component" value="Unassembled WGS sequence"/>
</dbReference>